<reference evidence="2" key="1">
    <citation type="submission" date="2022-01" db="EMBL/GenBank/DDBJ databases">
        <authorList>
            <person name="King R."/>
        </authorList>
    </citation>
    <scope>NUCLEOTIDE SEQUENCE</scope>
</reference>
<feature type="region of interest" description="Disordered" evidence="1">
    <location>
        <begin position="28"/>
        <end position="55"/>
    </location>
</feature>
<protein>
    <submittedName>
        <fullName evidence="2">Uncharacterized protein</fullName>
    </submittedName>
</protein>
<sequence length="76" mass="8150">MFGQIPSSSQARIVSLSSGSTCTICQMGSSKWSSTPSTTLNGTSERSRETTTNANAIGIPYETLRDAVRRFRETGS</sequence>
<dbReference type="EMBL" id="OV725079">
    <property type="protein sequence ID" value="CAH1397165.1"/>
    <property type="molecule type" value="Genomic_DNA"/>
</dbReference>
<evidence type="ECO:0000256" key="1">
    <source>
        <dbReference type="SAM" id="MobiDB-lite"/>
    </source>
</evidence>
<accession>A0A9P0MKC7</accession>
<dbReference type="OrthoDB" id="9996331at2759"/>
<dbReference type="Proteomes" id="UP001152798">
    <property type="component" value="Chromosome 3"/>
</dbReference>
<proteinExistence type="predicted"/>
<evidence type="ECO:0000313" key="3">
    <source>
        <dbReference type="Proteomes" id="UP001152798"/>
    </source>
</evidence>
<name>A0A9P0MKC7_NEZVI</name>
<dbReference type="AlphaFoldDB" id="A0A9P0MKC7"/>
<keyword evidence="3" id="KW-1185">Reference proteome</keyword>
<evidence type="ECO:0000313" key="2">
    <source>
        <dbReference type="EMBL" id="CAH1397165.1"/>
    </source>
</evidence>
<organism evidence="2 3">
    <name type="scientific">Nezara viridula</name>
    <name type="common">Southern green stink bug</name>
    <name type="synonym">Cimex viridulus</name>
    <dbReference type="NCBI Taxonomy" id="85310"/>
    <lineage>
        <taxon>Eukaryota</taxon>
        <taxon>Metazoa</taxon>
        <taxon>Ecdysozoa</taxon>
        <taxon>Arthropoda</taxon>
        <taxon>Hexapoda</taxon>
        <taxon>Insecta</taxon>
        <taxon>Pterygota</taxon>
        <taxon>Neoptera</taxon>
        <taxon>Paraneoptera</taxon>
        <taxon>Hemiptera</taxon>
        <taxon>Heteroptera</taxon>
        <taxon>Panheteroptera</taxon>
        <taxon>Pentatomomorpha</taxon>
        <taxon>Pentatomoidea</taxon>
        <taxon>Pentatomidae</taxon>
        <taxon>Pentatominae</taxon>
        <taxon>Nezara</taxon>
    </lineage>
</organism>
<gene>
    <name evidence="2" type="ORF">NEZAVI_LOCUS7065</name>
</gene>